<dbReference type="PROSITE" id="PS50928">
    <property type="entry name" value="ABC_TM1"/>
    <property type="match status" value="1"/>
</dbReference>
<evidence type="ECO:0000256" key="2">
    <source>
        <dbReference type="ARBA" id="ARBA00022692"/>
    </source>
</evidence>
<name>X1EES8_9ZZZZ</name>
<evidence type="ECO:0000313" key="7">
    <source>
        <dbReference type="EMBL" id="GAH31107.1"/>
    </source>
</evidence>
<dbReference type="PANTHER" id="PTHR43759:SF1">
    <property type="entry name" value="GLUCOSE IMPORT SYSTEM PERMEASE PROTEIN GLCT"/>
    <property type="match status" value="1"/>
</dbReference>
<evidence type="ECO:0000256" key="5">
    <source>
        <dbReference type="SAM" id="Phobius"/>
    </source>
</evidence>
<keyword evidence="4 5" id="KW-0472">Membrane</keyword>
<comment type="subcellular location">
    <subcellularLocation>
        <location evidence="1">Membrane</location>
        <topology evidence="1">Multi-pass membrane protein</topology>
    </subcellularLocation>
</comment>
<evidence type="ECO:0000256" key="1">
    <source>
        <dbReference type="ARBA" id="ARBA00004141"/>
    </source>
</evidence>
<dbReference type="Pfam" id="PF00528">
    <property type="entry name" value="BPD_transp_1"/>
    <property type="match status" value="1"/>
</dbReference>
<keyword evidence="2 5" id="KW-0812">Transmembrane</keyword>
<dbReference type="PANTHER" id="PTHR43759">
    <property type="entry name" value="TREHALOSE TRANSPORT SYSTEM PERMEASE PROTEIN SUGA"/>
    <property type="match status" value="1"/>
</dbReference>
<feature type="transmembrane region" description="Helical" evidence="5">
    <location>
        <begin position="194"/>
        <end position="216"/>
    </location>
</feature>
<gene>
    <name evidence="7" type="ORF">S03H2_03795</name>
</gene>
<dbReference type="GO" id="GO:0016020">
    <property type="term" value="C:membrane"/>
    <property type="evidence" value="ECO:0007669"/>
    <property type="project" value="UniProtKB-SubCell"/>
</dbReference>
<organism evidence="7">
    <name type="scientific">marine sediment metagenome</name>
    <dbReference type="NCBI Taxonomy" id="412755"/>
    <lineage>
        <taxon>unclassified sequences</taxon>
        <taxon>metagenomes</taxon>
        <taxon>ecological metagenomes</taxon>
    </lineage>
</organism>
<evidence type="ECO:0000256" key="4">
    <source>
        <dbReference type="ARBA" id="ARBA00023136"/>
    </source>
</evidence>
<dbReference type="EMBL" id="BARU01001442">
    <property type="protein sequence ID" value="GAH31107.1"/>
    <property type="molecule type" value="Genomic_DNA"/>
</dbReference>
<dbReference type="AlphaFoldDB" id="X1EES8"/>
<dbReference type="InterPro" id="IPR035906">
    <property type="entry name" value="MetI-like_sf"/>
</dbReference>
<proteinExistence type="predicted"/>
<reference evidence="7" key="1">
    <citation type="journal article" date="2014" name="Front. Microbiol.">
        <title>High frequency of phylogenetically diverse reductive dehalogenase-homologous genes in deep subseafloor sedimentary metagenomes.</title>
        <authorList>
            <person name="Kawai M."/>
            <person name="Futagami T."/>
            <person name="Toyoda A."/>
            <person name="Takaki Y."/>
            <person name="Nishi S."/>
            <person name="Hori S."/>
            <person name="Arai W."/>
            <person name="Tsubouchi T."/>
            <person name="Morono Y."/>
            <person name="Uchiyama I."/>
            <person name="Ito T."/>
            <person name="Fujiyama A."/>
            <person name="Inagaki F."/>
            <person name="Takami H."/>
        </authorList>
    </citation>
    <scope>NUCLEOTIDE SEQUENCE</scope>
    <source>
        <strain evidence="7">Expedition CK06-06</strain>
    </source>
</reference>
<keyword evidence="3 5" id="KW-1133">Transmembrane helix</keyword>
<comment type="caution">
    <text evidence="7">The sequence shown here is derived from an EMBL/GenBank/DDBJ whole genome shotgun (WGS) entry which is preliminary data.</text>
</comment>
<feature type="domain" description="ABC transmembrane type-1" evidence="6">
    <location>
        <begin position="64"/>
        <end position="275"/>
    </location>
</feature>
<dbReference type="InterPro" id="IPR000515">
    <property type="entry name" value="MetI-like"/>
</dbReference>
<sequence>MKESKIKYWFLFPSVLWVLAFTIFPLIYAARLSFFNYRLGRRMIFIGGKNFLKAFTYSRFWNAIQVTLFIVLIAVTIEIILGLLLALHFNKEMRGNRIFRTLLTIPLFATPVAVGYLGITLFYETSGPLNIFLSHFGIGVPWLSDPTWAKISIILLDIWVWTPFCFLVLLAGLRSISEEIYEAAYIDTNSELQIFRHITLPLLLPILGIVVILRLVEAFKVFDIPYALTLGGPGISTEVYPILVYRTALKNFSFGYGSALSFILLGMVMSIVIIFFKRMRKIYE</sequence>
<dbReference type="GO" id="GO:0055085">
    <property type="term" value="P:transmembrane transport"/>
    <property type="evidence" value="ECO:0007669"/>
    <property type="project" value="InterPro"/>
</dbReference>
<evidence type="ECO:0000259" key="6">
    <source>
        <dbReference type="PROSITE" id="PS50928"/>
    </source>
</evidence>
<feature type="transmembrane region" description="Helical" evidence="5">
    <location>
        <begin position="151"/>
        <end position="173"/>
    </location>
</feature>
<feature type="transmembrane region" description="Helical" evidence="5">
    <location>
        <begin position="63"/>
        <end position="89"/>
    </location>
</feature>
<accession>X1EES8</accession>
<feature type="transmembrane region" description="Helical" evidence="5">
    <location>
        <begin position="101"/>
        <end position="123"/>
    </location>
</feature>
<dbReference type="Gene3D" id="1.10.3720.10">
    <property type="entry name" value="MetI-like"/>
    <property type="match status" value="1"/>
</dbReference>
<dbReference type="SUPFAM" id="SSF160964">
    <property type="entry name" value="MalF N-terminal region-like"/>
    <property type="match status" value="1"/>
</dbReference>
<evidence type="ECO:0000256" key="3">
    <source>
        <dbReference type="ARBA" id="ARBA00022989"/>
    </source>
</evidence>
<feature type="transmembrane region" description="Helical" evidence="5">
    <location>
        <begin position="254"/>
        <end position="276"/>
    </location>
</feature>
<dbReference type="SUPFAM" id="SSF161098">
    <property type="entry name" value="MetI-like"/>
    <property type="match status" value="1"/>
</dbReference>
<dbReference type="CDD" id="cd06261">
    <property type="entry name" value="TM_PBP2"/>
    <property type="match status" value="1"/>
</dbReference>
<dbReference type="InterPro" id="IPR052730">
    <property type="entry name" value="Sugar_ABC_transporter"/>
</dbReference>
<protein>
    <recommendedName>
        <fullName evidence="6">ABC transmembrane type-1 domain-containing protein</fullName>
    </recommendedName>
</protein>